<dbReference type="Proteomes" id="UP000027586">
    <property type="component" value="Unassembled WGS sequence"/>
</dbReference>
<keyword evidence="4 5" id="KW-0472">Membrane</keyword>
<dbReference type="EMBL" id="CBTN010000012">
    <property type="protein sequence ID" value="CDH52069.1"/>
    <property type="molecule type" value="Genomic_DNA"/>
</dbReference>
<accession>A0A068RQ14</accession>
<dbReference type="AlphaFoldDB" id="A0A068RQ14"/>
<evidence type="ECO:0000256" key="1">
    <source>
        <dbReference type="ARBA" id="ARBA00004141"/>
    </source>
</evidence>
<feature type="transmembrane region" description="Helical" evidence="5">
    <location>
        <begin position="37"/>
        <end position="56"/>
    </location>
</feature>
<comment type="subcellular location">
    <subcellularLocation>
        <location evidence="1">Membrane</location>
        <topology evidence="1">Multi-pass membrane protein</topology>
    </subcellularLocation>
</comment>
<dbReference type="STRING" id="1263082.A0A068RQ14"/>
<dbReference type="GO" id="GO:0005886">
    <property type="term" value="C:plasma membrane"/>
    <property type="evidence" value="ECO:0007669"/>
    <property type="project" value="TreeGrafter"/>
</dbReference>
<evidence type="ECO:0000313" key="6">
    <source>
        <dbReference type="EMBL" id="CDH52069.1"/>
    </source>
</evidence>
<name>A0A068RQ14_9FUNG</name>
<dbReference type="InterPro" id="IPR036259">
    <property type="entry name" value="MFS_trans_sf"/>
</dbReference>
<sequence>MLGTLVNGILSDRLLLRARRQREGQLPKVEDRLAMHIWPAGFIIMPVGLLMIGWSLQLHKSFWIAIVGFGVQTFGSQQVGSSISAYLLDSVPGQGASVTAASNLITMTMACILSIAANPLVHIIDSGFTLLIFAGLVQVAMSITLCLKLFGQRMRRKSGFEQPDEVQSR</sequence>
<evidence type="ECO:0000256" key="3">
    <source>
        <dbReference type="ARBA" id="ARBA00022989"/>
    </source>
</evidence>
<keyword evidence="3 5" id="KW-1133">Transmembrane helix</keyword>
<keyword evidence="7" id="KW-1185">Reference proteome</keyword>
<dbReference type="GO" id="GO:0022857">
    <property type="term" value="F:transmembrane transporter activity"/>
    <property type="evidence" value="ECO:0007669"/>
    <property type="project" value="TreeGrafter"/>
</dbReference>
<dbReference type="VEuPathDB" id="FungiDB:LCOR_03598.1"/>
<dbReference type="Gene3D" id="1.20.1250.20">
    <property type="entry name" value="MFS general substrate transporter like domains"/>
    <property type="match status" value="1"/>
</dbReference>
<dbReference type="OrthoDB" id="2269825at2759"/>
<dbReference type="PANTHER" id="PTHR23502">
    <property type="entry name" value="MAJOR FACILITATOR SUPERFAMILY"/>
    <property type="match status" value="1"/>
</dbReference>
<feature type="transmembrane region" description="Helical" evidence="5">
    <location>
        <begin position="127"/>
        <end position="150"/>
    </location>
</feature>
<dbReference type="SUPFAM" id="SSF103473">
    <property type="entry name" value="MFS general substrate transporter"/>
    <property type="match status" value="1"/>
</dbReference>
<evidence type="ECO:0000256" key="2">
    <source>
        <dbReference type="ARBA" id="ARBA00022692"/>
    </source>
</evidence>
<keyword evidence="2 5" id="KW-0812">Transmembrane</keyword>
<gene>
    <name evidence="6" type="ORF">LCOR_03598.1</name>
</gene>
<evidence type="ECO:0000313" key="7">
    <source>
        <dbReference type="Proteomes" id="UP000027586"/>
    </source>
</evidence>
<evidence type="ECO:0000256" key="5">
    <source>
        <dbReference type="SAM" id="Phobius"/>
    </source>
</evidence>
<organism evidence="6 7">
    <name type="scientific">Lichtheimia corymbifera JMRC:FSU:9682</name>
    <dbReference type="NCBI Taxonomy" id="1263082"/>
    <lineage>
        <taxon>Eukaryota</taxon>
        <taxon>Fungi</taxon>
        <taxon>Fungi incertae sedis</taxon>
        <taxon>Mucoromycota</taxon>
        <taxon>Mucoromycotina</taxon>
        <taxon>Mucoromycetes</taxon>
        <taxon>Mucorales</taxon>
        <taxon>Lichtheimiaceae</taxon>
        <taxon>Lichtheimia</taxon>
    </lineage>
</organism>
<protein>
    <submittedName>
        <fullName evidence="6">Uncharacterized protein</fullName>
    </submittedName>
</protein>
<proteinExistence type="predicted"/>
<comment type="caution">
    <text evidence="6">The sequence shown here is derived from an EMBL/GenBank/DDBJ whole genome shotgun (WGS) entry which is preliminary data.</text>
</comment>
<feature type="transmembrane region" description="Helical" evidence="5">
    <location>
        <begin position="100"/>
        <end position="121"/>
    </location>
</feature>
<evidence type="ECO:0000256" key="4">
    <source>
        <dbReference type="ARBA" id="ARBA00023136"/>
    </source>
</evidence>
<reference evidence="6" key="1">
    <citation type="submission" date="2013-08" db="EMBL/GenBank/DDBJ databases">
        <title>Gene expansion shapes genome architecture in the human pathogen Lichtheimia corymbifera: an evolutionary genomics analysis in the ancient terrestrial Mucorales (Mucoromycotina).</title>
        <authorList>
            <person name="Schwartze V.U."/>
            <person name="Winter S."/>
            <person name="Shelest E."/>
            <person name="Marcet-Houben M."/>
            <person name="Horn F."/>
            <person name="Wehner S."/>
            <person name="Hoffmann K."/>
            <person name="Riege K."/>
            <person name="Sammeth M."/>
            <person name="Nowrousian M."/>
            <person name="Valiante V."/>
            <person name="Linde J."/>
            <person name="Jacobsen I.D."/>
            <person name="Marz M."/>
            <person name="Brakhage A.A."/>
            <person name="Gabaldon T."/>
            <person name="Bocker S."/>
            <person name="Voigt K."/>
        </authorList>
    </citation>
    <scope>NUCLEOTIDE SEQUENCE [LARGE SCALE GENOMIC DNA]</scope>
    <source>
        <strain evidence="6">FSU 9682</strain>
    </source>
</reference>
<dbReference type="PANTHER" id="PTHR23502:SF5">
    <property type="entry name" value="QUINIDINE RESISTANCE PROTEIN 3"/>
    <property type="match status" value="1"/>
</dbReference>